<dbReference type="PANTHER" id="PTHR43537:SF24">
    <property type="entry name" value="GLUCONATE OPERON TRANSCRIPTIONAL REPRESSOR"/>
    <property type="match status" value="1"/>
</dbReference>
<keyword evidence="6" id="KW-1185">Reference proteome</keyword>
<evidence type="ECO:0000256" key="3">
    <source>
        <dbReference type="ARBA" id="ARBA00023163"/>
    </source>
</evidence>
<evidence type="ECO:0000313" key="6">
    <source>
        <dbReference type="Proteomes" id="UP001156882"/>
    </source>
</evidence>
<dbReference type="Gene3D" id="1.10.10.10">
    <property type="entry name" value="Winged helix-like DNA-binding domain superfamily/Winged helix DNA-binding domain"/>
    <property type="match status" value="1"/>
</dbReference>
<dbReference type="Pfam" id="PF00392">
    <property type="entry name" value="GntR"/>
    <property type="match status" value="1"/>
</dbReference>
<dbReference type="SUPFAM" id="SSF48008">
    <property type="entry name" value="GntR ligand-binding domain-like"/>
    <property type="match status" value="1"/>
</dbReference>
<dbReference type="RefSeq" id="WP_284317064.1">
    <property type="nucleotide sequence ID" value="NZ_BSPC01000096.1"/>
</dbReference>
<dbReference type="InterPro" id="IPR036390">
    <property type="entry name" value="WH_DNA-bd_sf"/>
</dbReference>
<gene>
    <name evidence="5" type="ORF">GCM10007874_71650</name>
</gene>
<accession>A0ABQ6CVK9</accession>
<evidence type="ECO:0000256" key="1">
    <source>
        <dbReference type="ARBA" id="ARBA00023015"/>
    </source>
</evidence>
<evidence type="ECO:0000313" key="5">
    <source>
        <dbReference type="EMBL" id="GLS24144.1"/>
    </source>
</evidence>
<dbReference type="CDD" id="cd07377">
    <property type="entry name" value="WHTH_GntR"/>
    <property type="match status" value="1"/>
</dbReference>
<comment type="caution">
    <text evidence="5">The sequence shown here is derived from an EMBL/GenBank/DDBJ whole genome shotgun (WGS) entry which is preliminary data.</text>
</comment>
<dbReference type="InterPro" id="IPR036388">
    <property type="entry name" value="WH-like_DNA-bd_sf"/>
</dbReference>
<dbReference type="PANTHER" id="PTHR43537">
    <property type="entry name" value="TRANSCRIPTIONAL REGULATOR, GNTR FAMILY"/>
    <property type="match status" value="1"/>
</dbReference>
<keyword evidence="3" id="KW-0804">Transcription</keyword>
<dbReference type="Pfam" id="PF07729">
    <property type="entry name" value="FCD"/>
    <property type="match status" value="1"/>
</dbReference>
<sequence length="235" mass="25945">MSAADRLTLRQESDAVDDMRIERPGKTLRELTLEKMRDAILDGRFRPGERLVERNLCERLAVSRTVVREVLRHLETEGLVEILPQQGPAVARPDPKKAAQIYEIRGLLEGEAARTYAPISTAEGVARLAACIDRNEAAFAEDNTSLVLKGTNEFYEALFHLAGKDVAWSIVQSLNMRINHLRALTISEPGRGKNAIAEMRAILAAISSHDAEGAYRASIEHIKSVAALAARKLQV</sequence>
<dbReference type="InterPro" id="IPR000524">
    <property type="entry name" value="Tscrpt_reg_HTH_GntR"/>
</dbReference>
<proteinExistence type="predicted"/>
<evidence type="ECO:0000256" key="2">
    <source>
        <dbReference type="ARBA" id="ARBA00023125"/>
    </source>
</evidence>
<dbReference type="SUPFAM" id="SSF46785">
    <property type="entry name" value="Winged helix' DNA-binding domain"/>
    <property type="match status" value="1"/>
</dbReference>
<dbReference type="EMBL" id="BSPC01000096">
    <property type="protein sequence ID" value="GLS24144.1"/>
    <property type="molecule type" value="Genomic_DNA"/>
</dbReference>
<reference evidence="6" key="1">
    <citation type="journal article" date="2019" name="Int. J. Syst. Evol. Microbiol.">
        <title>The Global Catalogue of Microorganisms (GCM) 10K type strain sequencing project: providing services to taxonomists for standard genome sequencing and annotation.</title>
        <authorList>
            <consortium name="The Broad Institute Genomics Platform"/>
            <consortium name="The Broad Institute Genome Sequencing Center for Infectious Disease"/>
            <person name="Wu L."/>
            <person name="Ma J."/>
        </authorList>
    </citation>
    <scope>NUCLEOTIDE SEQUENCE [LARGE SCALE GENOMIC DNA]</scope>
    <source>
        <strain evidence="6">NBRC 101365</strain>
    </source>
</reference>
<organism evidence="5 6">
    <name type="scientific">Labrys miyagiensis</name>
    <dbReference type="NCBI Taxonomy" id="346912"/>
    <lineage>
        <taxon>Bacteria</taxon>
        <taxon>Pseudomonadati</taxon>
        <taxon>Pseudomonadota</taxon>
        <taxon>Alphaproteobacteria</taxon>
        <taxon>Hyphomicrobiales</taxon>
        <taxon>Xanthobacteraceae</taxon>
        <taxon>Labrys</taxon>
    </lineage>
</organism>
<protein>
    <submittedName>
        <fullName evidence="5">GntR family transcriptional regulator</fullName>
    </submittedName>
</protein>
<dbReference type="SMART" id="SM00895">
    <property type="entry name" value="FCD"/>
    <property type="match status" value="1"/>
</dbReference>
<dbReference type="PRINTS" id="PR00035">
    <property type="entry name" value="HTHGNTR"/>
</dbReference>
<dbReference type="PROSITE" id="PS50949">
    <property type="entry name" value="HTH_GNTR"/>
    <property type="match status" value="1"/>
</dbReference>
<evidence type="ECO:0000259" key="4">
    <source>
        <dbReference type="PROSITE" id="PS50949"/>
    </source>
</evidence>
<dbReference type="SMART" id="SM00345">
    <property type="entry name" value="HTH_GNTR"/>
    <property type="match status" value="1"/>
</dbReference>
<keyword evidence="1" id="KW-0805">Transcription regulation</keyword>
<dbReference type="InterPro" id="IPR008920">
    <property type="entry name" value="TF_FadR/GntR_C"/>
</dbReference>
<dbReference type="Gene3D" id="1.20.120.530">
    <property type="entry name" value="GntR ligand-binding domain-like"/>
    <property type="match status" value="1"/>
</dbReference>
<keyword evidence="2" id="KW-0238">DNA-binding</keyword>
<name>A0ABQ6CVK9_9HYPH</name>
<feature type="domain" description="HTH gntR-type" evidence="4">
    <location>
        <begin position="26"/>
        <end position="93"/>
    </location>
</feature>
<dbReference type="Proteomes" id="UP001156882">
    <property type="component" value="Unassembled WGS sequence"/>
</dbReference>
<dbReference type="InterPro" id="IPR011711">
    <property type="entry name" value="GntR_C"/>
</dbReference>